<proteinExistence type="inferred from homology"/>
<keyword evidence="10" id="KW-1185">Reference proteome</keyword>
<evidence type="ECO:0000256" key="1">
    <source>
        <dbReference type="ARBA" id="ARBA00004651"/>
    </source>
</evidence>
<dbReference type="Proteomes" id="UP000663903">
    <property type="component" value="Chromosome"/>
</dbReference>
<keyword evidence="6 8" id="KW-1133">Transmembrane helix</keyword>
<dbReference type="InterPro" id="IPR037294">
    <property type="entry name" value="ABC_BtuC-like"/>
</dbReference>
<gene>
    <name evidence="9" type="ORF">J1M35_10375</name>
</gene>
<comment type="similarity">
    <text evidence="2">Belongs to the binding-protein-dependent transport system permease family. FecCD subfamily.</text>
</comment>
<feature type="transmembrane region" description="Helical" evidence="8">
    <location>
        <begin position="127"/>
        <end position="148"/>
    </location>
</feature>
<dbReference type="PANTHER" id="PTHR30472:SF1">
    <property type="entry name" value="FE(3+) DICITRATE TRANSPORT SYSTEM PERMEASE PROTEIN FECC-RELATED"/>
    <property type="match status" value="1"/>
</dbReference>
<feature type="transmembrane region" description="Helical" evidence="8">
    <location>
        <begin position="205"/>
        <end position="224"/>
    </location>
</feature>
<comment type="subcellular location">
    <subcellularLocation>
        <location evidence="1">Cell membrane</location>
        <topology evidence="1">Multi-pass membrane protein</topology>
    </subcellularLocation>
</comment>
<evidence type="ECO:0000256" key="2">
    <source>
        <dbReference type="ARBA" id="ARBA00007935"/>
    </source>
</evidence>
<evidence type="ECO:0000256" key="5">
    <source>
        <dbReference type="ARBA" id="ARBA00022692"/>
    </source>
</evidence>
<evidence type="ECO:0000313" key="9">
    <source>
        <dbReference type="EMBL" id="QTD43587.1"/>
    </source>
</evidence>
<evidence type="ECO:0000256" key="6">
    <source>
        <dbReference type="ARBA" id="ARBA00022989"/>
    </source>
</evidence>
<evidence type="ECO:0000256" key="7">
    <source>
        <dbReference type="ARBA" id="ARBA00023136"/>
    </source>
</evidence>
<sequence length="339" mass="35576">MDLRIHHDPAVSTPAARMLFLCAACLLLLGMAAVGSLAFGEFDLPLDAVPHVLWDSDDSDAAFVVRELRLPRLLTGLLAGGALGMAGAITQSITRNPLGEPSLMGVTAGAAFAIVACMAFFSLPTATMLACGTVGGIFAALLTFSIGLRMRMQPLNLTLIGMSVNLFFAAAITLLLVSSHVEANGIYYWLTGSLAGRSWQHVHLLWPWVAAGLGLGIAFARVLDLLALDDDLLASLGLRVLRWRLLLGLIAVLLTAATVAATGPLAFVGLVAPHIVRFCLHRPGGEAPHRYLLPLSALTGAALIGGADLLAKRQEIPVGILCVLLGGPLLVHLVRKQGD</sequence>
<name>A0A975CCZ6_9BURK</name>
<dbReference type="GO" id="GO:0022857">
    <property type="term" value="F:transmembrane transporter activity"/>
    <property type="evidence" value="ECO:0007669"/>
    <property type="project" value="InterPro"/>
</dbReference>
<evidence type="ECO:0000313" key="10">
    <source>
        <dbReference type="Proteomes" id="UP000663903"/>
    </source>
</evidence>
<feature type="transmembrane region" description="Helical" evidence="8">
    <location>
        <begin position="318"/>
        <end position="334"/>
    </location>
</feature>
<dbReference type="GO" id="GO:0033214">
    <property type="term" value="P:siderophore-iron import into cell"/>
    <property type="evidence" value="ECO:0007669"/>
    <property type="project" value="TreeGrafter"/>
</dbReference>
<dbReference type="EMBL" id="CP071796">
    <property type="protein sequence ID" value="QTD43587.1"/>
    <property type="molecule type" value="Genomic_DNA"/>
</dbReference>
<evidence type="ECO:0000256" key="4">
    <source>
        <dbReference type="ARBA" id="ARBA00022475"/>
    </source>
</evidence>
<feature type="transmembrane region" description="Helical" evidence="8">
    <location>
        <begin position="155"/>
        <end position="177"/>
    </location>
</feature>
<evidence type="ECO:0000256" key="8">
    <source>
        <dbReference type="SAM" id="Phobius"/>
    </source>
</evidence>
<organism evidence="9 10">
    <name type="scientific">Ottowia testudinis</name>
    <dbReference type="NCBI Taxonomy" id="2816950"/>
    <lineage>
        <taxon>Bacteria</taxon>
        <taxon>Pseudomonadati</taxon>
        <taxon>Pseudomonadota</taxon>
        <taxon>Betaproteobacteria</taxon>
        <taxon>Burkholderiales</taxon>
        <taxon>Comamonadaceae</taxon>
        <taxon>Ottowia</taxon>
    </lineage>
</organism>
<keyword evidence="5 8" id="KW-0812">Transmembrane</keyword>
<keyword evidence="7 8" id="KW-0472">Membrane</keyword>
<feature type="transmembrane region" description="Helical" evidence="8">
    <location>
        <begin position="102"/>
        <end position="121"/>
    </location>
</feature>
<dbReference type="CDD" id="cd06550">
    <property type="entry name" value="TM_ABC_iron-siderophores_like"/>
    <property type="match status" value="1"/>
</dbReference>
<dbReference type="KEGG" id="otd:J1M35_10375"/>
<evidence type="ECO:0000256" key="3">
    <source>
        <dbReference type="ARBA" id="ARBA00022448"/>
    </source>
</evidence>
<feature type="transmembrane region" description="Helical" evidence="8">
    <location>
        <begin position="245"/>
        <end position="271"/>
    </location>
</feature>
<dbReference type="PANTHER" id="PTHR30472">
    <property type="entry name" value="FERRIC ENTEROBACTIN TRANSPORT SYSTEM PERMEASE PROTEIN"/>
    <property type="match status" value="1"/>
</dbReference>
<keyword evidence="4" id="KW-1003">Cell membrane</keyword>
<dbReference type="SUPFAM" id="SSF81345">
    <property type="entry name" value="ABC transporter involved in vitamin B12 uptake, BtuC"/>
    <property type="match status" value="1"/>
</dbReference>
<dbReference type="Pfam" id="PF01032">
    <property type="entry name" value="FecCD"/>
    <property type="match status" value="1"/>
</dbReference>
<protein>
    <submittedName>
        <fullName evidence="9">Iron ABC transporter permease</fullName>
    </submittedName>
</protein>
<feature type="transmembrane region" description="Helical" evidence="8">
    <location>
        <begin position="73"/>
        <end position="90"/>
    </location>
</feature>
<dbReference type="GO" id="GO:0005886">
    <property type="term" value="C:plasma membrane"/>
    <property type="evidence" value="ECO:0007669"/>
    <property type="project" value="UniProtKB-SubCell"/>
</dbReference>
<keyword evidence="3" id="KW-0813">Transport</keyword>
<reference evidence="9" key="1">
    <citation type="submission" date="2021-03" db="EMBL/GenBank/DDBJ databases">
        <title>Ottowia sp. 27C isolated from the cloaca of a Giant Asian pond turtle (Heosemys grandis).</title>
        <authorList>
            <person name="Spergser J."/>
            <person name="Busse H.-J."/>
        </authorList>
    </citation>
    <scope>NUCLEOTIDE SEQUENCE</scope>
    <source>
        <strain evidence="9">27C</strain>
    </source>
</reference>
<dbReference type="RefSeq" id="WP_208007004.1">
    <property type="nucleotide sequence ID" value="NZ_CP071796.1"/>
</dbReference>
<dbReference type="InterPro" id="IPR000522">
    <property type="entry name" value="ABC_transptr_permease_BtuC"/>
</dbReference>
<dbReference type="Gene3D" id="1.10.3470.10">
    <property type="entry name" value="ABC transporter involved in vitamin B12 uptake, BtuC"/>
    <property type="match status" value="1"/>
</dbReference>
<accession>A0A975CCZ6</accession>
<dbReference type="AlphaFoldDB" id="A0A975CCZ6"/>